<keyword evidence="2 6" id="KW-0812">Transmembrane</keyword>
<dbReference type="EMBL" id="JAERRC010000044">
    <property type="protein sequence ID" value="MBL0707062.1"/>
    <property type="molecule type" value="Genomic_DNA"/>
</dbReference>
<organism evidence="8 9">
    <name type="scientific">Sinomonas cellulolyticus</name>
    <dbReference type="NCBI Taxonomy" id="2801916"/>
    <lineage>
        <taxon>Bacteria</taxon>
        <taxon>Bacillati</taxon>
        <taxon>Actinomycetota</taxon>
        <taxon>Actinomycetes</taxon>
        <taxon>Micrococcales</taxon>
        <taxon>Micrococcaceae</taxon>
        <taxon>Sinomonas</taxon>
    </lineage>
</organism>
<gene>
    <name evidence="8" type="ORF">JJE72_16325</name>
</gene>
<feature type="domain" description="DUF202" evidence="7">
    <location>
        <begin position="13"/>
        <end position="83"/>
    </location>
</feature>
<sequence length="120" mass="12619">MTPTPSGADRARDPGLQPERTSLSWGRTLLALLVSDLLIWRSWSRSLSRHEGRIEGNALTLGVAAGVAAAATVVIAYCVLHRTRSLRAASEAPPAWTMATVTAALLAMAAATTVSILLGR</sequence>
<evidence type="ECO:0000256" key="5">
    <source>
        <dbReference type="SAM" id="MobiDB-lite"/>
    </source>
</evidence>
<evidence type="ECO:0000313" key="9">
    <source>
        <dbReference type="Proteomes" id="UP000639051"/>
    </source>
</evidence>
<evidence type="ECO:0000256" key="2">
    <source>
        <dbReference type="ARBA" id="ARBA00022692"/>
    </source>
</evidence>
<dbReference type="Proteomes" id="UP000639051">
    <property type="component" value="Unassembled WGS sequence"/>
</dbReference>
<comment type="subcellular location">
    <subcellularLocation>
        <location evidence="1">Endomembrane system</location>
        <topology evidence="1">Multi-pass membrane protein</topology>
    </subcellularLocation>
</comment>
<accession>A0ABS1K6X2</accession>
<name>A0ABS1K6X2_9MICC</name>
<feature type="region of interest" description="Disordered" evidence="5">
    <location>
        <begin position="1"/>
        <end position="20"/>
    </location>
</feature>
<dbReference type="RefSeq" id="WP_189694378.1">
    <property type="nucleotide sequence ID" value="NZ_BNCM01000010.1"/>
</dbReference>
<proteinExistence type="predicted"/>
<evidence type="ECO:0000313" key="8">
    <source>
        <dbReference type="EMBL" id="MBL0707062.1"/>
    </source>
</evidence>
<comment type="caution">
    <text evidence="8">The sequence shown here is derived from an EMBL/GenBank/DDBJ whole genome shotgun (WGS) entry which is preliminary data.</text>
</comment>
<evidence type="ECO:0000256" key="1">
    <source>
        <dbReference type="ARBA" id="ARBA00004127"/>
    </source>
</evidence>
<feature type="transmembrane region" description="Helical" evidence="6">
    <location>
        <begin position="61"/>
        <end position="83"/>
    </location>
</feature>
<reference evidence="8 9" key="1">
    <citation type="submission" date="2021-01" db="EMBL/GenBank/DDBJ databases">
        <title>Genome public.</title>
        <authorList>
            <person name="Liu C."/>
            <person name="Sun Q."/>
        </authorList>
    </citation>
    <scope>NUCLEOTIDE SEQUENCE [LARGE SCALE GENOMIC DNA]</scope>
    <source>
        <strain evidence="8 9">JC656</strain>
    </source>
</reference>
<dbReference type="InterPro" id="IPR003807">
    <property type="entry name" value="DUF202"/>
</dbReference>
<evidence type="ECO:0000256" key="6">
    <source>
        <dbReference type="SAM" id="Phobius"/>
    </source>
</evidence>
<dbReference type="Pfam" id="PF02656">
    <property type="entry name" value="DUF202"/>
    <property type="match status" value="1"/>
</dbReference>
<feature type="transmembrane region" description="Helical" evidence="6">
    <location>
        <begin position="95"/>
        <end position="118"/>
    </location>
</feature>
<protein>
    <submittedName>
        <fullName evidence="8">DUF202 domain-containing protein</fullName>
    </submittedName>
</protein>
<evidence type="ECO:0000259" key="7">
    <source>
        <dbReference type="Pfam" id="PF02656"/>
    </source>
</evidence>
<evidence type="ECO:0000256" key="4">
    <source>
        <dbReference type="ARBA" id="ARBA00023136"/>
    </source>
</evidence>
<evidence type="ECO:0000256" key="3">
    <source>
        <dbReference type="ARBA" id="ARBA00022989"/>
    </source>
</evidence>
<keyword evidence="9" id="KW-1185">Reference proteome</keyword>
<keyword evidence="3 6" id="KW-1133">Transmembrane helix</keyword>
<keyword evidence="4 6" id="KW-0472">Membrane</keyword>